<proteinExistence type="predicted"/>
<dbReference type="AlphaFoldDB" id="A0A7X3SI73"/>
<organism evidence="1 2">
    <name type="scientific">Sporofaciens musculi</name>
    <dbReference type="NCBI Taxonomy" id="2681861"/>
    <lineage>
        <taxon>Bacteria</taxon>
        <taxon>Bacillati</taxon>
        <taxon>Bacillota</taxon>
        <taxon>Clostridia</taxon>
        <taxon>Lachnospirales</taxon>
        <taxon>Lachnospiraceae</taxon>
        <taxon>Sporofaciens</taxon>
    </lineage>
</organism>
<accession>A0A7X3SI73</accession>
<dbReference type="RefSeq" id="WP_159750178.1">
    <property type="nucleotide sequence ID" value="NZ_WUQX01000001.1"/>
</dbReference>
<name>A0A7X3SI73_9FIRM</name>
<reference evidence="1 2" key="1">
    <citation type="submission" date="2019-12" db="EMBL/GenBank/DDBJ databases">
        <title>Sporaefaciens musculi gen. nov., sp. nov., a novel bacterium isolated from the caecum of an obese mouse.</title>
        <authorList>
            <person name="Rasmussen T.S."/>
            <person name="Streidl T."/>
            <person name="Hitch T.C.A."/>
            <person name="Wortmann E."/>
            <person name="Deptula P."/>
            <person name="Hansen M."/>
            <person name="Nielsen D.S."/>
            <person name="Clavel T."/>
            <person name="Vogensen F.K."/>
        </authorList>
    </citation>
    <scope>NUCLEOTIDE SEQUENCE [LARGE SCALE GENOMIC DNA]</scope>
    <source>
        <strain evidence="1 2">WCA-9-b2</strain>
    </source>
</reference>
<sequence length="65" mass="7373">MGSLVNPGHQAFLDAINEDIYIDKSLLISFVNQRIGKRQKYLYTKISVHKQTPTVANSIIKTLLK</sequence>
<dbReference type="EMBL" id="WUQX01000001">
    <property type="protein sequence ID" value="MXP74846.1"/>
    <property type="molecule type" value="Genomic_DNA"/>
</dbReference>
<evidence type="ECO:0000313" key="2">
    <source>
        <dbReference type="Proteomes" id="UP000460412"/>
    </source>
</evidence>
<gene>
    <name evidence="1" type="ORF">GN277_05445</name>
</gene>
<comment type="caution">
    <text evidence="1">The sequence shown here is derived from an EMBL/GenBank/DDBJ whole genome shotgun (WGS) entry which is preliminary data.</text>
</comment>
<keyword evidence="2" id="KW-1185">Reference proteome</keyword>
<dbReference type="Proteomes" id="UP000460412">
    <property type="component" value="Unassembled WGS sequence"/>
</dbReference>
<evidence type="ECO:0000313" key="1">
    <source>
        <dbReference type="EMBL" id="MXP74846.1"/>
    </source>
</evidence>
<protein>
    <submittedName>
        <fullName evidence="1">Uncharacterized protein</fullName>
    </submittedName>
</protein>